<dbReference type="AlphaFoldDB" id="A0A1R2CCA2"/>
<dbReference type="GO" id="GO:0000978">
    <property type="term" value="F:RNA polymerase II cis-regulatory region sequence-specific DNA binding"/>
    <property type="evidence" value="ECO:0007669"/>
    <property type="project" value="TreeGrafter"/>
</dbReference>
<evidence type="ECO:0000259" key="2">
    <source>
        <dbReference type="PROSITE" id="PS51294"/>
    </source>
</evidence>
<sequence length="162" mass="19000">MQVLKVETPIIIIYSSDECLAEVVMQIGSDDWNTVADILATKHGIKMRSSKKCRERWMNHLKPEVTKQAWTEDETKIIFRFQAFYGNQWTEIAKFLPGRTDNSVKNFFYSTLKRKIRSYNHSKPIEEQIKLSINEVSLDHELTKKILKTSGNHKFIKTAIMY</sequence>
<dbReference type="InterPro" id="IPR001005">
    <property type="entry name" value="SANT/Myb"/>
</dbReference>
<dbReference type="InterPro" id="IPR017930">
    <property type="entry name" value="Myb_dom"/>
</dbReference>
<keyword evidence="4" id="KW-1185">Reference proteome</keyword>
<name>A0A1R2CCA2_9CILI</name>
<proteinExistence type="predicted"/>
<dbReference type="GO" id="GO:0005634">
    <property type="term" value="C:nucleus"/>
    <property type="evidence" value="ECO:0007669"/>
    <property type="project" value="TreeGrafter"/>
</dbReference>
<dbReference type="SMART" id="SM00717">
    <property type="entry name" value="SANT"/>
    <property type="match status" value="2"/>
</dbReference>
<evidence type="ECO:0000259" key="1">
    <source>
        <dbReference type="PROSITE" id="PS50090"/>
    </source>
</evidence>
<evidence type="ECO:0000313" key="3">
    <source>
        <dbReference type="EMBL" id="OMJ86631.1"/>
    </source>
</evidence>
<feature type="domain" description="Myb-like" evidence="1">
    <location>
        <begin position="62"/>
        <end position="112"/>
    </location>
</feature>
<organism evidence="3 4">
    <name type="scientific">Stentor coeruleus</name>
    <dbReference type="NCBI Taxonomy" id="5963"/>
    <lineage>
        <taxon>Eukaryota</taxon>
        <taxon>Sar</taxon>
        <taxon>Alveolata</taxon>
        <taxon>Ciliophora</taxon>
        <taxon>Postciliodesmatophora</taxon>
        <taxon>Heterotrichea</taxon>
        <taxon>Heterotrichida</taxon>
        <taxon>Stentoridae</taxon>
        <taxon>Stentor</taxon>
    </lineage>
</organism>
<dbReference type="Proteomes" id="UP000187209">
    <property type="component" value="Unassembled WGS sequence"/>
</dbReference>
<dbReference type="InterPro" id="IPR009057">
    <property type="entry name" value="Homeodomain-like_sf"/>
</dbReference>
<dbReference type="PANTHER" id="PTHR45614:SF25">
    <property type="entry name" value="MYB PROTEIN"/>
    <property type="match status" value="1"/>
</dbReference>
<dbReference type="Pfam" id="PF00249">
    <property type="entry name" value="Myb_DNA-binding"/>
    <property type="match status" value="2"/>
</dbReference>
<feature type="domain" description="Myb-like" evidence="1">
    <location>
        <begin position="15"/>
        <end position="61"/>
    </location>
</feature>
<dbReference type="PANTHER" id="PTHR45614">
    <property type="entry name" value="MYB PROTEIN-RELATED"/>
    <property type="match status" value="1"/>
</dbReference>
<evidence type="ECO:0000313" key="4">
    <source>
        <dbReference type="Proteomes" id="UP000187209"/>
    </source>
</evidence>
<dbReference type="GO" id="GO:0000981">
    <property type="term" value="F:DNA-binding transcription factor activity, RNA polymerase II-specific"/>
    <property type="evidence" value="ECO:0007669"/>
    <property type="project" value="TreeGrafter"/>
</dbReference>
<accession>A0A1R2CCA2</accession>
<protein>
    <recommendedName>
        <fullName evidence="5">Myb-like DNA-binding domain containing protein</fullName>
    </recommendedName>
</protein>
<feature type="domain" description="HTH myb-type" evidence="2">
    <location>
        <begin position="62"/>
        <end position="116"/>
    </location>
</feature>
<dbReference type="EMBL" id="MPUH01000199">
    <property type="protein sequence ID" value="OMJ86631.1"/>
    <property type="molecule type" value="Genomic_DNA"/>
</dbReference>
<dbReference type="CDD" id="cd00167">
    <property type="entry name" value="SANT"/>
    <property type="match status" value="2"/>
</dbReference>
<dbReference type="PROSITE" id="PS51294">
    <property type="entry name" value="HTH_MYB"/>
    <property type="match status" value="1"/>
</dbReference>
<evidence type="ECO:0008006" key="5">
    <source>
        <dbReference type="Google" id="ProtNLM"/>
    </source>
</evidence>
<dbReference type="PROSITE" id="PS50090">
    <property type="entry name" value="MYB_LIKE"/>
    <property type="match status" value="2"/>
</dbReference>
<dbReference type="OrthoDB" id="330397at2759"/>
<comment type="caution">
    <text evidence="3">The sequence shown here is derived from an EMBL/GenBank/DDBJ whole genome shotgun (WGS) entry which is preliminary data.</text>
</comment>
<reference evidence="3 4" key="1">
    <citation type="submission" date="2016-11" db="EMBL/GenBank/DDBJ databases">
        <title>The macronuclear genome of Stentor coeruleus: a giant cell with tiny introns.</title>
        <authorList>
            <person name="Slabodnick M."/>
            <person name="Ruby J.G."/>
            <person name="Reiff S.B."/>
            <person name="Swart E.C."/>
            <person name="Gosai S."/>
            <person name="Prabakaran S."/>
            <person name="Witkowska E."/>
            <person name="Larue G.E."/>
            <person name="Fisher S."/>
            <person name="Freeman R.M."/>
            <person name="Gunawardena J."/>
            <person name="Chu W."/>
            <person name="Stover N.A."/>
            <person name="Gregory B.D."/>
            <person name="Nowacki M."/>
            <person name="Derisi J."/>
            <person name="Roy S.W."/>
            <person name="Marshall W.F."/>
            <person name="Sood P."/>
        </authorList>
    </citation>
    <scope>NUCLEOTIDE SEQUENCE [LARGE SCALE GENOMIC DNA]</scope>
    <source>
        <strain evidence="3">WM001</strain>
    </source>
</reference>
<dbReference type="InterPro" id="IPR050560">
    <property type="entry name" value="MYB_TF"/>
</dbReference>
<dbReference type="Gene3D" id="1.10.10.60">
    <property type="entry name" value="Homeodomain-like"/>
    <property type="match status" value="2"/>
</dbReference>
<gene>
    <name evidence="3" type="ORF">SteCoe_11779</name>
</gene>
<dbReference type="SUPFAM" id="SSF46689">
    <property type="entry name" value="Homeodomain-like"/>
    <property type="match status" value="1"/>
</dbReference>